<gene>
    <name evidence="2" type="ORF">JFL43_11950</name>
</gene>
<keyword evidence="1" id="KW-1133">Transmembrane helix</keyword>
<keyword evidence="1" id="KW-0812">Transmembrane</keyword>
<organism evidence="2 3">
    <name type="scientific">Viridibacillus soli</name>
    <dbReference type="NCBI Taxonomy" id="2798301"/>
    <lineage>
        <taxon>Bacteria</taxon>
        <taxon>Bacillati</taxon>
        <taxon>Bacillota</taxon>
        <taxon>Bacilli</taxon>
        <taxon>Bacillales</taxon>
        <taxon>Caryophanaceae</taxon>
        <taxon>Viridibacillus</taxon>
    </lineage>
</organism>
<dbReference type="Proteomes" id="UP000618943">
    <property type="component" value="Unassembled WGS sequence"/>
</dbReference>
<sequence>MSPFWIPIVALLIPIVAISTKAYNDRLKIKHNFIHNKIELEKLKQQSFIAETEKLRLEIEKVRTTSLLPNDELLDYKPIQPDLNLEPTPISFKETK</sequence>
<protein>
    <recommendedName>
        <fullName evidence="4">Cell division protein FtsL</fullName>
    </recommendedName>
</protein>
<evidence type="ECO:0000256" key="1">
    <source>
        <dbReference type="SAM" id="Phobius"/>
    </source>
</evidence>
<evidence type="ECO:0000313" key="2">
    <source>
        <dbReference type="EMBL" id="MBK3495553.1"/>
    </source>
</evidence>
<keyword evidence="3" id="KW-1185">Reference proteome</keyword>
<reference evidence="2 3" key="1">
    <citation type="submission" date="2020-12" db="EMBL/GenBank/DDBJ databases">
        <title>YIM B01967 draft genome.</title>
        <authorList>
            <person name="Yan X."/>
        </authorList>
    </citation>
    <scope>NUCLEOTIDE SEQUENCE [LARGE SCALE GENOMIC DNA]</scope>
    <source>
        <strain evidence="2 3">YIM B01967</strain>
    </source>
</reference>
<evidence type="ECO:0008006" key="4">
    <source>
        <dbReference type="Google" id="ProtNLM"/>
    </source>
</evidence>
<proteinExistence type="predicted"/>
<keyword evidence="1" id="KW-0472">Membrane</keyword>
<accession>A0ABS1H815</accession>
<comment type="caution">
    <text evidence="2">The sequence shown here is derived from an EMBL/GenBank/DDBJ whole genome shotgun (WGS) entry which is preliminary data.</text>
</comment>
<dbReference type="EMBL" id="JAEOAH010000015">
    <property type="protein sequence ID" value="MBK3495553.1"/>
    <property type="molecule type" value="Genomic_DNA"/>
</dbReference>
<dbReference type="RefSeq" id="WP_200749220.1">
    <property type="nucleotide sequence ID" value="NZ_JAEOAH010000015.1"/>
</dbReference>
<evidence type="ECO:0000313" key="3">
    <source>
        <dbReference type="Proteomes" id="UP000618943"/>
    </source>
</evidence>
<feature type="transmembrane region" description="Helical" evidence="1">
    <location>
        <begin position="6"/>
        <end position="23"/>
    </location>
</feature>
<name>A0ABS1H815_9BACL</name>